<proteinExistence type="predicted"/>
<feature type="transmembrane region" description="Helical" evidence="1">
    <location>
        <begin position="15"/>
        <end position="37"/>
    </location>
</feature>
<gene>
    <name evidence="2" type="ORF">NCTC13160_03738</name>
    <name evidence="3" type="ORF">PPN31119_04552</name>
</gene>
<sequence>MRAILSRLEAIHPDIPLWIGAVFFTVIAPGLAGYAAPPIEFLAGLVK</sequence>
<evidence type="ECO:0000313" key="2">
    <source>
        <dbReference type="EMBL" id="SUA80428.1"/>
    </source>
</evidence>
<name>A0A378YUE8_9BURK</name>
<dbReference type="EMBL" id="UGSG01000001">
    <property type="protein sequence ID" value="SUA80428.1"/>
    <property type="molecule type" value="Genomic_DNA"/>
</dbReference>
<dbReference type="EMBL" id="CABPSO010000024">
    <property type="protein sequence ID" value="VVE73247.1"/>
    <property type="molecule type" value="Genomic_DNA"/>
</dbReference>
<evidence type="ECO:0000313" key="5">
    <source>
        <dbReference type="Proteomes" id="UP000361468"/>
    </source>
</evidence>
<evidence type="ECO:0000256" key="1">
    <source>
        <dbReference type="SAM" id="Phobius"/>
    </source>
</evidence>
<accession>A0A378YUE8</accession>
<dbReference type="Proteomes" id="UP000254573">
    <property type="component" value="Unassembled WGS sequence"/>
</dbReference>
<keyword evidence="5" id="KW-1185">Reference proteome</keyword>
<evidence type="ECO:0000313" key="4">
    <source>
        <dbReference type="Proteomes" id="UP000254573"/>
    </source>
</evidence>
<dbReference type="Proteomes" id="UP000361468">
    <property type="component" value="Unassembled WGS sequence"/>
</dbReference>
<dbReference type="RefSeq" id="WP_155765762.1">
    <property type="nucleotide sequence ID" value="NZ_CABPSO010000024.1"/>
</dbReference>
<dbReference type="AlphaFoldDB" id="A0A378YUE8"/>
<keyword evidence="1" id="KW-0812">Transmembrane</keyword>
<reference evidence="3 5" key="2">
    <citation type="submission" date="2019-08" db="EMBL/GenBank/DDBJ databases">
        <authorList>
            <person name="Peeters C."/>
        </authorList>
    </citation>
    <scope>NUCLEOTIDE SEQUENCE [LARGE SCALE GENOMIC DNA]</scope>
    <source>
        <strain evidence="3 5">LMG 31119</strain>
    </source>
</reference>
<reference evidence="2 4" key="1">
    <citation type="submission" date="2018-06" db="EMBL/GenBank/DDBJ databases">
        <authorList>
            <consortium name="Pathogen Informatics"/>
            <person name="Doyle S."/>
        </authorList>
    </citation>
    <scope>NUCLEOTIDE SEQUENCE [LARGE SCALE GENOMIC DNA]</scope>
    <source>
        <strain evidence="2 4">NCTC13160</strain>
    </source>
</reference>
<keyword evidence="1" id="KW-0472">Membrane</keyword>
<organism evidence="2 4">
    <name type="scientific">Pandoraea pnomenusa</name>
    <dbReference type="NCBI Taxonomy" id="93220"/>
    <lineage>
        <taxon>Bacteria</taxon>
        <taxon>Pseudomonadati</taxon>
        <taxon>Pseudomonadota</taxon>
        <taxon>Betaproteobacteria</taxon>
        <taxon>Burkholderiales</taxon>
        <taxon>Burkholderiaceae</taxon>
        <taxon>Pandoraea</taxon>
    </lineage>
</organism>
<evidence type="ECO:0000313" key="3">
    <source>
        <dbReference type="EMBL" id="VVE73247.1"/>
    </source>
</evidence>
<protein>
    <submittedName>
        <fullName evidence="2">Uncharacterized protein</fullName>
    </submittedName>
</protein>
<keyword evidence="1" id="KW-1133">Transmembrane helix</keyword>